<dbReference type="InterPro" id="IPR004629">
    <property type="entry name" value="WecG_TagA_CpsF"/>
</dbReference>
<dbReference type="STRING" id="172713.GCA_001705305_03588"/>
<evidence type="ECO:0000313" key="3">
    <source>
        <dbReference type="EMBL" id="ASR48660.1"/>
    </source>
</evidence>
<reference evidence="3 4" key="1">
    <citation type="submission" date="2017-03" db="EMBL/GenBank/DDBJ databases">
        <title>Complete genome sequence of Paenibacillus Kribbensis producing bioflocculants.</title>
        <authorList>
            <person name="Lee H.-G."/>
            <person name="Oh H.-M."/>
        </authorList>
    </citation>
    <scope>NUCLEOTIDE SEQUENCE [LARGE SCALE GENOMIC DNA]</scope>
    <source>
        <strain evidence="3 4">AM49</strain>
    </source>
</reference>
<accession>A0A222WQ01</accession>
<keyword evidence="4" id="KW-1185">Reference proteome</keyword>
<evidence type="ECO:0000313" key="4">
    <source>
        <dbReference type="Proteomes" id="UP000214666"/>
    </source>
</evidence>
<protein>
    <submittedName>
        <fullName evidence="3">Glycosyltransferase</fullName>
    </submittedName>
</protein>
<dbReference type="CDD" id="cd06533">
    <property type="entry name" value="Glyco_transf_WecG_TagA"/>
    <property type="match status" value="1"/>
</dbReference>
<gene>
    <name evidence="3" type="ORF">B4V02_19170</name>
</gene>
<dbReference type="Proteomes" id="UP000214666">
    <property type="component" value="Chromosome"/>
</dbReference>
<sequence>MMKQLPQYRVGRIADAEIAALTFQETVHTLEQWAAGRKNSYVCICNTHSIVTAGNQPEFHEALARADLCTPDGMPLVWALKLYGFERQDRVDGPSLMLKLCERAPQTEVSVYFYGSTPDTLDSLMERMRQDYPGIRIAGSFSPPFRELQPDEEERIIHEINASGAHIIFVSLGCPKQEIWMYRNKDRVRGVMIGVGAAFDYITGKVRRPPLTIQRLGLEWLYRLICEPKRLWKRYAYNNPVYIYRFLKSYRQNKRLTLYHNRHTGRGIEK</sequence>
<keyword evidence="2 3" id="KW-0808">Transferase</keyword>
<dbReference type="OrthoDB" id="9771846at2"/>
<evidence type="ECO:0000256" key="1">
    <source>
        <dbReference type="ARBA" id="ARBA00022676"/>
    </source>
</evidence>
<dbReference type="RefSeq" id="WP_094155976.1">
    <property type="nucleotide sequence ID" value="NZ_CP020028.1"/>
</dbReference>
<dbReference type="GO" id="GO:0016758">
    <property type="term" value="F:hexosyltransferase activity"/>
    <property type="evidence" value="ECO:0007669"/>
    <property type="project" value="TreeGrafter"/>
</dbReference>
<dbReference type="AlphaFoldDB" id="A0A222WQ01"/>
<keyword evidence="1" id="KW-0328">Glycosyltransferase</keyword>
<dbReference type="PANTHER" id="PTHR34136">
    <property type="match status" value="1"/>
</dbReference>
<proteinExistence type="predicted"/>
<evidence type="ECO:0000256" key="2">
    <source>
        <dbReference type="ARBA" id="ARBA00022679"/>
    </source>
</evidence>
<dbReference type="EMBL" id="CP020028">
    <property type="protein sequence ID" value="ASR48660.1"/>
    <property type="molecule type" value="Genomic_DNA"/>
</dbReference>
<dbReference type="PANTHER" id="PTHR34136:SF1">
    <property type="entry name" value="UDP-N-ACETYL-D-MANNOSAMINURONIC ACID TRANSFERASE"/>
    <property type="match status" value="1"/>
</dbReference>
<dbReference type="Pfam" id="PF03808">
    <property type="entry name" value="Glyco_tran_WecG"/>
    <property type="match status" value="1"/>
</dbReference>
<name>A0A222WQ01_9BACL</name>
<dbReference type="NCBIfam" id="TIGR00696">
    <property type="entry name" value="wecG_tagA_cpsF"/>
    <property type="match status" value="1"/>
</dbReference>
<organism evidence="3 4">
    <name type="scientific">Paenibacillus kribbensis</name>
    <dbReference type="NCBI Taxonomy" id="172713"/>
    <lineage>
        <taxon>Bacteria</taxon>
        <taxon>Bacillati</taxon>
        <taxon>Bacillota</taxon>
        <taxon>Bacilli</taxon>
        <taxon>Bacillales</taxon>
        <taxon>Paenibacillaceae</taxon>
        <taxon>Paenibacillus</taxon>
    </lineage>
</organism>
<dbReference type="KEGG" id="pkb:B4V02_19170"/>